<reference evidence="2 3" key="1">
    <citation type="journal article" date="2014" name="Genome Announc.">
        <title>Genome Sequence and Methylome of Soil Bacterium Gemmatirosa kalamazoonensis KBS708T, a Member of the Rarely Cultivated Gemmatimonadetes Phylum.</title>
        <authorList>
            <person name="Debruyn J.M."/>
            <person name="Radosevich M."/>
            <person name="Wommack K.E."/>
            <person name="Polson S.W."/>
            <person name="Hauser L.J."/>
            <person name="Fawaz M.N."/>
            <person name="Korlach J."/>
            <person name="Tsai Y.C."/>
        </authorList>
    </citation>
    <scope>NUCLEOTIDE SEQUENCE [LARGE SCALE GENOMIC DNA]</scope>
    <source>
        <strain evidence="2 3">KBS708</strain>
    </source>
</reference>
<keyword evidence="3" id="KW-1185">Reference proteome</keyword>
<dbReference type="EMBL" id="CP007128">
    <property type="protein sequence ID" value="AHG88048.1"/>
    <property type="molecule type" value="Genomic_DNA"/>
</dbReference>
<organism evidence="2 3">
    <name type="scientific">Gemmatirosa kalamazoonensis</name>
    <dbReference type="NCBI Taxonomy" id="861299"/>
    <lineage>
        <taxon>Bacteria</taxon>
        <taxon>Pseudomonadati</taxon>
        <taxon>Gemmatimonadota</taxon>
        <taxon>Gemmatimonadia</taxon>
        <taxon>Gemmatimonadales</taxon>
        <taxon>Gemmatimonadaceae</taxon>
        <taxon>Gemmatirosa</taxon>
    </lineage>
</organism>
<feature type="region of interest" description="Disordered" evidence="1">
    <location>
        <begin position="1"/>
        <end position="26"/>
    </location>
</feature>
<evidence type="ECO:0000313" key="3">
    <source>
        <dbReference type="Proteomes" id="UP000019151"/>
    </source>
</evidence>
<dbReference type="Proteomes" id="UP000019151">
    <property type="component" value="Chromosome"/>
</dbReference>
<evidence type="ECO:0000256" key="1">
    <source>
        <dbReference type="SAM" id="MobiDB-lite"/>
    </source>
</evidence>
<sequence>MSTTAPAARFTRATGPLVDPSELDPPPLRLLLEAPAREPPRFAADARLPEERLLDARLPEDFFAEPRLLEARLLDFFADPRFDARLVDFFADDRFAEDFFADDFFAEERFADERFAEDFFAEDFFADERFDPPLDLRAEDFFAPPLRAPVFFVADAPEVRVLRRAVPRLRVDVLPEDLERVAIGELLVGGGVSHGYARIRHRTAPAQQPRATFGAN</sequence>
<dbReference type="AlphaFoldDB" id="W0RF86"/>
<dbReference type="PATRIC" id="fig|861299.3.peg.523"/>
<gene>
    <name evidence="2" type="ORF">J421_0511</name>
</gene>
<proteinExistence type="predicted"/>
<accession>W0RF86</accession>
<evidence type="ECO:0000313" key="2">
    <source>
        <dbReference type="EMBL" id="AHG88048.1"/>
    </source>
</evidence>
<name>W0RF86_9BACT</name>
<feature type="compositionally biased region" description="Low complexity" evidence="1">
    <location>
        <begin position="1"/>
        <end position="14"/>
    </location>
</feature>
<protein>
    <submittedName>
        <fullName evidence="2">Uncharacterized protein</fullName>
    </submittedName>
</protein>
<dbReference type="KEGG" id="gba:J421_0511"/>
<dbReference type="InParanoid" id="W0RF86"/>
<dbReference type="RefSeq" id="WP_025409593.1">
    <property type="nucleotide sequence ID" value="NZ_CP007128.1"/>
</dbReference>
<dbReference type="HOGENOM" id="CLU_1276133_0_0_0"/>